<keyword evidence="2" id="KW-1185">Reference proteome</keyword>
<comment type="caution">
    <text evidence="1">The sequence shown here is derived from an EMBL/GenBank/DDBJ whole genome shotgun (WGS) entry which is preliminary data.</text>
</comment>
<dbReference type="AlphaFoldDB" id="A0A368UDI2"/>
<accession>A0A368UDI2</accession>
<dbReference type="Proteomes" id="UP000253204">
    <property type="component" value="Unassembled WGS sequence"/>
</dbReference>
<reference evidence="1 2" key="1">
    <citation type="submission" date="2018-07" db="EMBL/GenBank/DDBJ databases">
        <title>Halomonas rutogse sp. nov., isolated from Lake TangqianCo on Tibetan Plateau.</title>
        <authorList>
            <person name="Lu H."/>
            <person name="Xing P."/>
            <person name="Wu Q."/>
        </authorList>
    </citation>
    <scope>NUCLEOTIDE SEQUENCE [LARGE SCALE GENOMIC DNA]</scope>
    <source>
        <strain evidence="1 2">TQ8S</strain>
    </source>
</reference>
<dbReference type="EMBL" id="QPIJ01000001">
    <property type="protein sequence ID" value="RCV93843.1"/>
    <property type="molecule type" value="Genomic_DNA"/>
</dbReference>
<proteinExistence type="predicted"/>
<dbReference type="RefSeq" id="WP_114485171.1">
    <property type="nucleotide sequence ID" value="NZ_CBCSHM010000001.1"/>
</dbReference>
<name>A0A368UDI2_9GAMM</name>
<organism evidence="1 2">
    <name type="scientific">Vreelandella rituensis</name>
    <dbReference type="NCBI Taxonomy" id="2282306"/>
    <lineage>
        <taxon>Bacteria</taxon>
        <taxon>Pseudomonadati</taxon>
        <taxon>Pseudomonadota</taxon>
        <taxon>Gammaproteobacteria</taxon>
        <taxon>Oceanospirillales</taxon>
        <taxon>Halomonadaceae</taxon>
        <taxon>Vreelandella</taxon>
    </lineage>
</organism>
<gene>
    <name evidence="1" type="ORF">DU506_01410</name>
</gene>
<evidence type="ECO:0000313" key="1">
    <source>
        <dbReference type="EMBL" id="RCV93843.1"/>
    </source>
</evidence>
<sequence length="129" mass="13708">MLANYPFDLAISIVTSVALTMPAVIDFLSSAAIVVQGNIGNSAIPGWALVSTDDPDPMTELALKFLQLMGLIGVLKGSVGTMRFFSPDPHPKKPPTLAGPLFQILFGMLAMVPQTVIDIGQDALQRVGW</sequence>
<protein>
    <submittedName>
        <fullName evidence="1">Uncharacterized protein</fullName>
    </submittedName>
</protein>
<evidence type="ECO:0000313" key="2">
    <source>
        <dbReference type="Proteomes" id="UP000253204"/>
    </source>
</evidence>